<protein>
    <recommendedName>
        <fullName evidence="4">Stage III sporulation protein AC</fullName>
    </recommendedName>
</protein>
<evidence type="ECO:0000313" key="3">
    <source>
        <dbReference type="Proteomes" id="UP000537131"/>
    </source>
</evidence>
<evidence type="ECO:0008006" key="4">
    <source>
        <dbReference type="Google" id="ProtNLM"/>
    </source>
</evidence>
<keyword evidence="1" id="KW-0472">Membrane</keyword>
<keyword evidence="1" id="KW-0812">Transmembrane</keyword>
<name>A0A7Y0EER1_9CLOT</name>
<feature type="transmembrane region" description="Helical" evidence="1">
    <location>
        <begin position="34"/>
        <end position="55"/>
    </location>
</feature>
<reference evidence="2 3" key="2">
    <citation type="submission" date="2020-06" db="EMBL/GenBank/DDBJ databases">
        <title>Complete Genome Sequence of Clostridium muelleri sp. nov. P21T, an Acid-Alcohol Producing Acetogen Isolated from Old Hay.</title>
        <authorList>
            <person name="Duncan K.E."/>
            <person name="Tanner R.S."/>
        </authorList>
    </citation>
    <scope>NUCLEOTIDE SEQUENCE [LARGE SCALE GENOMIC DNA]</scope>
    <source>
        <strain evidence="2 3">P21</strain>
    </source>
</reference>
<proteinExistence type="predicted"/>
<dbReference type="EMBL" id="JABBNI010000010">
    <property type="protein sequence ID" value="NMM62077.1"/>
    <property type="molecule type" value="Genomic_DNA"/>
</dbReference>
<comment type="caution">
    <text evidence="2">The sequence shown here is derived from an EMBL/GenBank/DDBJ whole genome shotgun (WGS) entry which is preliminary data.</text>
</comment>
<keyword evidence="3" id="KW-1185">Reference proteome</keyword>
<evidence type="ECO:0000313" key="2">
    <source>
        <dbReference type="EMBL" id="NMM62077.1"/>
    </source>
</evidence>
<gene>
    <name evidence="2" type="ORF">HBE96_05105</name>
</gene>
<evidence type="ECO:0000256" key="1">
    <source>
        <dbReference type="SAM" id="Phobius"/>
    </source>
</evidence>
<organism evidence="2 3">
    <name type="scientific">Clostridium muellerianum</name>
    <dbReference type="NCBI Taxonomy" id="2716538"/>
    <lineage>
        <taxon>Bacteria</taxon>
        <taxon>Bacillati</taxon>
        <taxon>Bacillota</taxon>
        <taxon>Clostridia</taxon>
        <taxon>Eubacteriales</taxon>
        <taxon>Clostridiaceae</taxon>
        <taxon>Clostridium</taxon>
    </lineage>
</organism>
<keyword evidence="1" id="KW-1133">Transmembrane helix</keyword>
<dbReference type="Proteomes" id="UP000537131">
    <property type="component" value="Unassembled WGS sequence"/>
</dbReference>
<dbReference type="RefSeq" id="WP_169296684.1">
    <property type="nucleotide sequence ID" value="NZ_JABBNI010000010.1"/>
</dbReference>
<reference evidence="2 3" key="1">
    <citation type="submission" date="2020-04" db="EMBL/GenBank/DDBJ databases">
        <authorList>
            <person name="Doyle D.A."/>
        </authorList>
    </citation>
    <scope>NUCLEOTIDE SEQUENCE [LARGE SCALE GENOMIC DNA]</scope>
    <source>
        <strain evidence="2 3">P21</strain>
    </source>
</reference>
<accession>A0A7Y0EER1</accession>
<dbReference type="AlphaFoldDB" id="A0A7Y0EER1"/>
<sequence>MVKVLAIGIIKTGAITLVLSKAMRTFGKQDYADVIKFSGICLIGINVMQIVAYIIQHPPGIIKVICNIISFFS</sequence>